<dbReference type="PIRSF" id="PIRSF000137">
    <property type="entry name" value="Alcohol_oxidase"/>
    <property type="match status" value="1"/>
</dbReference>
<dbReference type="Pfam" id="PF05199">
    <property type="entry name" value="GMC_oxred_C"/>
    <property type="match status" value="1"/>
</dbReference>
<feature type="domain" description="Glucose-methanol-choline oxidoreductase N-terminal" evidence="4">
    <location>
        <begin position="204"/>
        <end position="218"/>
    </location>
</feature>
<name>A0AAD4EVC8_9PEZI</name>
<evidence type="ECO:0000256" key="1">
    <source>
        <dbReference type="ARBA" id="ARBA00010790"/>
    </source>
</evidence>
<dbReference type="EMBL" id="JAHCVI010000003">
    <property type="protein sequence ID" value="KAG7288401.1"/>
    <property type="molecule type" value="Genomic_DNA"/>
</dbReference>
<comment type="similarity">
    <text evidence="1">Belongs to the GMC oxidoreductase family.</text>
</comment>
<dbReference type="PANTHER" id="PTHR11552:SF115">
    <property type="entry name" value="DEHYDROGENASE XPTC-RELATED"/>
    <property type="match status" value="1"/>
</dbReference>
<dbReference type="Gene3D" id="3.30.560.10">
    <property type="entry name" value="Glucose Oxidase, domain 3"/>
    <property type="match status" value="2"/>
</dbReference>
<keyword evidence="2" id="KW-0285">Flavoprotein</keyword>
<keyword evidence="3" id="KW-0732">Signal</keyword>
<evidence type="ECO:0000256" key="3">
    <source>
        <dbReference type="SAM" id="SignalP"/>
    </source>
</evidence>
<dbReference type="PROSITE" id="PS00624">
    <property type="entry name" value="GMC_OXRED_2"/>
    <property type="match status" value="1"/>
</dbReference>
<feature type="signal peptide" evidence="3">
    <location>
        <begin position="1"/>
        <end position="22"/>
    </location>
</feature>
<comment type="cofactor">
    <cofactor evidence="2">
        <name>FAD</name>
        <dbReference type="ChEBI" id="CHEBI:57692"/>
    </cofactor>
</comment>
<proteinExistence type="inferred from homology"/>
<dbReference type="Pfam" id="PF00732">
    <property type="entry name" value="GMC_oxred_N"/>
    <property type="match status" value="1"/>
</dbReference>
<dbReference type="Gene3D" id="3.50.50.60">
    <property type="entry name" value="FAD/NAD(P)-binding domain"/>
    <property type="match status" value="2"/>
</dbReference>
<evidence type="ECO:0000313" key="5">
    <source>
        <dbReference type="EMBL" id="KAG7288401.1"/>
    </source>
</evidence>
<keyword evidence="6" id="KW-1185">Reference proteome</keyword>
<dbReference type="InterPro" id="IPR000172">
    <property type="entry name" value="GMC_OxRdtase_N"/>
</dbReference>
<dbReference type="InterPro" id="IPR007867">
    <property type="entry name" value="GMC_OxRtase_C"/>
</dbReference>
<keyword evidence="2" id="KW-0274">FAD</keyword>
<accession>A0AAD4EVC8</accession>
<dbReference type="GO" id="GO:0044550">
    <property type="term" value="P:secondary metabolite biosynthetic process"/>
    <property type="evidence" value="ECO:0007669"/>
    <property type="project" value="TreeGrafter"/>
</dbReference>
<dbReference type="PANTHER" id="PTHR11552">
    <property type="entry name" value="GLUCOSE-METHANOL-CHOLINE GMC OXIDOREDUCTASE"/>
    <property type="match status" value="1"/>
</dbReference>
<gene>
    <name evidence="5" type="ORF">NEMBOFW57_007933</name>
</gene>
<dbReference type="GO" id="GO:0016614">
    <property type="term" value="F:oxidoreductase activity, acting on CH-OH group of donors"/>
    <property type="evidence" value="ECO:0007669"/>
    <property type="project" value="InterPro"/>
</dbReference>
<reference evidence="5" key="1">
    <citation type="submission" date="2023-02" db="EMBL/GenBank/DDBJ databases">
        <authorList>
            <person name="Palmer J.M."/>
        </authorList>
    </citation>
    <scope>NUCLEOTIDE SEQUENCE</scope>
    <source>
        <strain evidence="5">FW57</strain>
    </source>
</reference>
<dbReference type="InterPro" id="IPR012132">
    <property type="entry name" value="GMC_OxRdtase"/>
</dbReference>
<protein>
    <recommendedName>
        <fullName evidence="4">Glucose-methanol-choline oxidoreductase N-terminal domain-containing protein</fullName>
    </recommendedName>
</protein>
<evidence type="ECO:0000313" key="6">
    <source>
        <dbReference type="Proteomes" id="UP001197093"/>
    </source>
</evidence>
<sequence>MAVAKFSLAAVVLLSLSGAADAYNPAVRSIRHSTIVERADDLLPEYDYIIVGGGTSGLTVADRLTESGKLSGGFWGLIDPTLTFNISSVPQAGLNNRTIAVIGGQILGGSSGVNGMQVLRGQREDYDRWGSYFGKKSDWSWDGLLPYFKKAARPNYHTLTGQKVLKVTFQGKKATGVVFVPAEATNQSNARTVKAKKEIIMAAGTIHTPQILQASGVGPKKLLKEAGVPVVVDSPGVGSNFQDQPFLVAPTFNLTNFPFHPDFYDMLTNQTFIAEALAEFTANRTGPMSIASGNCGSWLSLQVIAPKSWKDIAKRYEAQDPAAYLPSGTDKSVVAGYKAQQKALAKSMRSKDSATYNFFLRGGYEEGSVVFLHPASRGTVHINSADPFFLPPEVDYRALSNPADLEVLLEFTPFTRRYFYETRMKTLNPVELTPGADVTAPEQIEAWLRGAMIPSSFHPIGTAAMMPKHLGGVVDEDLLVYGVKGLSVVDASVMPDQLGSYLQQTAYALAEKAADLIKGRA</sequence>
<dbReference type="GO" id="GO:0050660">
    <property type="term" value="F:flavin adenine dinucleotide binding"/>
    <property type="evidence" value="ECO:0007669"/>
    <property type="project" value="InterPro"/>
</dbReference>
<evidence type="ECO:0000259" key="4">
    <source>
        <dbReference type="PROSITE" id="PS00624"/>
    </source>
</evidence>
<feature type="binding site" evidence="2">
    <location>
        <position position="164"/>
    </location>
    <ligand>
        <name>FAD</name>
        <dbReference type="ChEBI" id="CHEBI:57692"/>
    </ligand>
</feature>
<evidence type="ECO:0000256" key="2">
    <source>
        <dbReference type="PIRSR" id="PIRSR000137-2"/>
    </source>
</evidence>
<dbReference type="AlphaFoldDB" id="A0AAD4EVC8"/>
<organism evidence="5 6">
    <name type="scientific">Staphylotrichum longicolle</name>
    <dbReference type="NCBI Taxonomy" id="669026"/>
    <lineage>
        <taxon>Eukaryota</taxon>
        <taxon>Fungi</taxon>
        <taxon>Dikarya</taxon>
        <taxon>Ascomycota</taxon>
        <taxon>Pezizomycotina</taxon>
        <taxon>Sordariomycetes</taxon>
        <taxon>Sordariomycetidae</taxon>
        <taxon>Sordariales</taxon>
        <taxon>Chaetomiaceae</taxon>
        <taxon>Staphylotrichum</taxon>
    </lineage>
</organism>
<comment type="caution">
    <text evidence="5">The sequence shown here is derived from an EMBL/GenBank/DDBJ whole genome shotgun (WGS) entry which is preliminary data.</text>
</comment>
<dbReference type="SUPFAM" id="SSF54373">
    <property type="entry name" value="FAD-linked reductases, C-terminal domain"/>
    <property type="match status" value="1"/>
</dbReference>
<dbReference type="Proteomes" id="UP001197093">
    <property type="component" value="Unassembled WGS sequence"/>
</dbReference>
<dbReference type="SUPFAM" id="SSF51905">
    <property type="entry name" value="FAD/NAD(P)-binding domain"/>
    <property type="match status" value="1"/>
</dbReference>
<feature type="chain" id="PRO_5042173051" description="Glucose-methanol-choline oxidoreductase N-terminal domain-containing protein" evidence="3">
    <location>
        <begin position="23"/>
        <end position="521"/>
    </location>
</feature>
<dbReference type="InterPro" id="IPR036188">
    <property type="entry name" value="FAD/NAD-bd_sf"/>
</dbReference>